<evidence type="ECO:0000313" key="3">
    <source>
        <dbReference type="EMBL" id="MBM7614234.1"/>
    </source>
</evidence>
<dbReference type="InterPro" id="IPR036582">
    <property type="entry name" value="Mao_N_sf"/>
</dbReference>
<feature type="chain" id="PRO_5045716802" description="Copper amine oxidase-like N-terminal domain-containing protein" evidence="1">
    <location>
        <begin position="23"/>
        <end position="183"/>
    </location>
</feature>
<evidence type="ECO:0000256" key="1">
    <source>
        <dbReference type="SAM" id="SignalP"/>
    </source>
</evidence>
<comment type="caution">
    <text evidence="3">The sequence shown here is derived from an EMBL/GenBank/DDBJ whole genome shotgun (WGS) entry which is preliminary data.</text>
</comment>
<dbReference type="Gene3D" id="3.30.457.10">
    <property type="entry name" value="Copper amine oxidase-like, N-terminal domain"/>
    <property type="match status" value="1"/>
</dbReference>
<keyword evidence="4" id="KW-1185">Reference proteome</keyword>
<proteinExistence type="predicted"/>
<name>A0ABS2NMR4_9FIRM</name>
<feature type="domain" description="Copper amine oxidase-like N-terminal" evidence="2">
    <location>
        <begin position="29"/>
        <end position="84"/>
    </location>
</feature>
<gene>
    <name evidence="3" type="ORF">JOC73_000745</name>
</gene>
<reference evidence="3 4" key="1">
    <citation type="submission" date="2021-01" db="EMBL/GenBank/DDBJ databases">
        <title>Genomic Encyclopedia of Type Strains, Phase IV (KMG-IV): sequencing the most valuable type-strain genomes for metagenomic binning, comparative biology and taxonomic classification.</title>
        <authorList>
            <person name="Goeker M."/>
        </authorList>
    </citation>
    <scope>NUCLEOTIDE SEQUENCE [LARGE SCALE GENOMIC DNA]</scope>
    <source>
        <strain evidence="3 4">DSM 25890</strain>
    </source>
</reference>
<evidence type="ECO:0000313" key="4">
    <source>
        <dbReference type="Proteomes" id="UP001314796"/>
    </source>
</evidence>
<dbReference type="EMBL" id="JAFBEE010000003">
    <property type="protein sequence ID" value="MBM7614234.1"/>
    <property type="molecule type" value="Genomic_DNA"/>
</dbReference>
<dbReference type="SUPFAM" id="SSF55383">
    <property type="entry name" value="Copper amine oxidase, domain N"/>
    <property type="match status" value="1"/>
</dbReference>
<protein>
    <recommendedName>
        <fullName evidence="2">Copper amine oxidase-like N-terminal domain-containing protein</fullName>
    </recommendedName>
</protein>
<accession>A0ABS2NMR4</accession>
<organism evidence="3 4">
    <name type="scientific">Alkaliphilus hydrothermalis</name>
    <dbReference type="NCBI Taxonomy" id="1482730"/>
    <lineage>
        <taxon>Bacteria</taxon>
        <taxon>Bacillati</taxon>
        <taxon>Bacillota</taxon>
        <taxon>Clostridia</taxon>
        <taxon>Peptostreptococcales</taxon>
        <taxon>Natronincolaceae</taxon>
        <taxon>Alkaliphilus</taxon>
    </lineage>
</organism>
<evidence type="ECO:0000259" key="2">
    <source>
        <dbReference type="Pfam" id="PF07833"/>
    </source>
</evidence>
<dbReference type="Pfam" id="PF07833">
    <property type="entry name" value="Cu_amine_oxidN1"/>
    <property type="match status" value="1"/>
</dbReference>
<sequence>MKKLFAGIITLLLFAGSSLSWGATVLQDIQVYFDNIQININDEVVESEDEPFIYDNRVYVPLRTVSEGLKQKVIWDAENKTVVIGEKIESELLEPTDPYKGEAFVYGEIMKIDYDNKLIEIEQHMDDNSREVFEALSPTEDAIIVLKRNEHQFPIHFEDVRVGDIVGIILTVDNEIRGMIVGD</sequence>
<feature type="signal peptide" evidence="1">
    <location>
        <begin position="1"/>
        <end position="22"/>
    </location>
</feature>
<dbReference type="InterPro" id="IPR012854">
    <property type="entry name" value="Cu_amine_oxidase-like_N"/>
</dbReference>
<dbReference type="RefSeq" id="WP_204400511.1">
    <property type="nucleotide sequence ID" value="NZ_JAFBEE010000003.1"/>
</dbReference>
<keyword evidence="1" id="KW-0732">Signal</keyword>
<dbReference type="Proteomes" id="UP001314796">
    <property type="component" value="Unassembled WGS sequence"/>
</dbReference>